<gene>
    <name evidence="4" type="primary">NAS1</name>
    <name evidence="4" type="ORF">Bhyg_15310</name>
</gene>
<dbReference type="Proteomes" id="UP001151699">
    <property type="component" value="Chromosome C"/>
</dbReference>
<dbReference type="GO" id="GO:0030418">
    <property type="term" value="P:nicotianamine biosynthetic process"/>
    <property type="evidence" value="ECO:0007669"/>
    <property type="project" value="InterPro"/>
</dbReference>
<dbReference type="PROSITE" id="PS51142">
    <property type="entry name" value="NAS"/>
    <property type="match status" value="1"/>
</dbReference>
<keyword evidence="3" id="KW-0949">S-adenosyl-L-methionine</keyword>
<keyword evidence="5" id="KW-1185">Reference proteome</keyword>
<dbReference type="PANTHER" id="PTHR32266:SF12">
    <property type="entry name" value="NICOTIANAMINE SYNTHASE 3"/>
    <property type="match status" value="1"/>
</dbReference>
<comment type="caution">
    <text evidence="4">The sequence shown here is derived from an EMBL/GenBank/DDBJ whole genome shotgun (WGS) entry which is preliminary data.</text>
</comment>
<evidence type="ECO:0000256" key="2">
    <source>
        <dbReference type="ARBA" id="ARBA00022679"/>
    </source>
</evidence>
<name>A0A9Q0RXY8_9DIPT</name>
<sequence length="368" mass="41548">MEASVAFHYNDSTADNPDNMSDCMKNSTFSKTLLLPYEPEGSQKAVDELNTVLVEIRKTSKCSIMEDNRKVIKKARGSNTCTLKRFISFYPSAVTEFLQLAVPLINTIVSLPVNQLRPNPISSSLLMSLRNLIHKQNLQENEVSLILSHSAIRRCHKNLLEKFSLAEYFWEVDFAEQIISGKKLNEQDSYSYDDYESCVQFEMNCVKKYAKNISIRKVAVIGSGPVPLTSVEVLKHLPQSGVVTNYDCSEEAVRLSKILIEMECKERLFVRQRSALSISAKDLDQVNLVYLAALVGTDKKEKENIIEHLYSVMSMGSILVARTSVGLNRLLYAELTVEEFGHFDDVQVFHPTDDALLTIICGRKCGKR</sequence>
<dbReference type="EMBL" id="WJQU01000004">
    <property type="protein sequence ID" value="KAJ6636717.1"/>
    <property type="molecule type" value="Genomic_DNA"/>
</dbReference>
<reference evidence="4" key="1">
    <citation type="submission" date="2022-07" db="EMBL/GenBank/DDBJ databases">
        <authorList>
            <person name="Trinca V."/>
            <person name="Uliana J.V.C."/>
            <person name="Torres T.T."/>
            <person name="Ward R.J."/>
            <person name="Monesi N."/>
        </authorList>
    </citation>
    <scope>NUCLEOTIDE SEQUENCE</scope>
    <source>
        <strain evidence="4">HSMRA1968</strain>
        <tissue evidence="4">Whole embryos</tissue>
    </source>
</reference>
<comment type="similarity">
    <text evidence="1">Belongs to the nicotianamine synthase (NAS)-like family.</text>
</comment>
<dbReference type="Gene3D" id="3.40.50.150">
    <property type="entry name" value="Vaccinia Virus protein VP39"/>
    <property type="match status" value="1"/>
</dbReference>
<keyword evidence="2" id="KW-0808">Transferase</keyword>
<protein>
    <submittedName>
        <fullName evidence="4">Nicotianamine synthase 1</fullName>
    </submittedName>
</protein>
<dbReference type="Pfam" id="PF03059">
    <property type="entry name" value="NAS"/>
    <property type="match status" value="1"/>
</dbReference>
<evidence type="ECO:0000256" key="3">
    <source>
        <dbReference type="ARBA" id="ARBA00022691"/>
    </source>
</evidence>
<proteinExistence type="inferred from homology"/>
<organism evidence="4 5">
    <name type="scientific">Pseudolycoriella hygida</name>
    <dbReference type="NCBI Taxonomy" id="35572"/>
    <lineage>
        <taxon>Eukaryota</taxon>
        <taxon>Metazoa</taxon>
        <taxon>Ecdysozoa</taxon>
        <taxon>Arthropoda</taxon>
        <taxon>Hexapoda</taxon>
        <taxon>Insecta</taxon>
        <taxon>Pterygota</taxon>
        <taxon>Neoptera</taxon>
        <taxon>Endopterygota</taxon>
        <taxon>Diptera</taxon>
        <taxon>Nematocera</taxon>
        <taxon>Sciaroidea</taxon>
        <taxon>Sciaridae</taxon>
        <taxon>Pseudolycoriella</taxon>
    </lineage>
</organism>
<evidence type="ECO:0000256" key="1">
    <source>
        <dbReference type="ARBA" id="ARBA00007009"/>
    </source>
</evidence>
<dbReference type="GO" id="GO:0030410">
    <property type="term" value="F:nicotianamine synthase activity"/>
    <property type="evidence" value="ECO:0007669"/>
    <property type="project" value="InterPro"/>
</dbReference>
<dbReference type="InterPro" id="IPR004298">
    <property type="entry name" value="Nicotian_synth"/>
</dbReference>
<dbReference type="PANTHER" id="PTHR32266">
    <property type="entry name" value="NICOTIANAMINE SYNTHASE 3"/>
    <property type="match status" value="1"/>
</dbReference>
<evidence type="ECO:0000313" key="5">
    <source>
        <dbReference type="Proteomes" id="UP001151699"/>
    </source>
</evidence>
<accession>A0A9Q0RXY8</accession>
<evidence type="ECO:0000313" key="4">
    <source>
        <dbReference type="EMBL" id="KAJ6636717.1"/>
    </source>
</evidence>
<dbReference type="AlphaFoldDB" id="A0A9Q0RXY8"/>
<dbReference type="InterPro" id="IPR029063">
    <property type="entry name" value="SAM-dependent_MTases_sf"/>
</dbReference>
<dbReference type="OrthoDB" id="1858069at2759"/>